<gene>
    <name evidence="2" type="ORF">BJ554DRAFT_1548</name>
</gene>
<evidence type="ECO:0000313" key="2">
    <source>
        <dbReference type="EMBL" id="KAG5458262.1"/>
    </source>
</evidence>
<dbReference type="InterPro" id="IPR036866">
    <property type="entry name" value="RibonucZ/Hydroxyglut_hydro"/>
</dbReference>
<dbReference type="Proteomes" id="UP000673691">
    <property type="component" value="Unassembled WGS sequence"/>
</dbReference>
<dbReference type="PANTHER" id="PTHR46018:SF2">
    <property type="entry name" value="ZINC PHOSPHODIESTERASE ELAC PROTEIN 1"/>
    <property type="match status" value="1"/>
</dbReference>
<dbReference type="GO" id="GO:0005634">
    <property type="term" value="C:nucleus"/>
    <property type="evidence" value="ECO:0007669"/>
    <property type="project" value="TreeGrafter"/>
</dbReference>
<reference evidence="2 3" key="1">
    <citation type="journal article" name="Sci. Rep.">
        <title>Genome-scale phylogenetic analyses confirm Olpidium as the closest living zoosporic fungus to the non-flagellated, terrestrial fungi.</title>
        <authorList>
            <person name="Chang Y."/>
            <person name="Rochon D."/>
            <person name="Sekimoto S."/>
            <person name="Wang Y."/>
            <person name="Chovatia M."/>
            <person name="Sandor L."/>
            <person name="Salamov A."/>
            <person name="Grigoriev I.V."/>
            <person name="Stajich J.E."/>
            <person name="Spatafora J.W."/>
        </authorList>
    </citation>
    <scope>NUCLEOTIDE SEQUENCE [LARGE SCALE GENOMIC DNA]</scope>
    <source>
        <strain evidence="2">S191</strain>
    </source>
</reference>
<dbReference type="GO" id="GO:0042781">
    <property type="term" value="F:3'-tRNA processing endoribonuclease activity"/>
    <property type="evidence" value="ECO:0007669"/>
    <property type="project" value="TreeGrafter"/>
</dbReference>
<feature type="non-terminal residue" evidence="2">
    <location>
        <position position="1"/>
    </location>
</feature>
<sequence>FYRPSVAHLRYRPGLPGRVFRIASTVQNPLDMGPSASRFQQAAYQEFFGAVLFYDALSENGHAANGYRSPLAATRSAFRPAAVARVAAGKVNPGKTPQPVRACHVARCLAPRLLRRLAVPSRNFCSSGVFRRPRPGHDENMSANIVELTFLGTSSARPTKTRNHSCVALKIDAAVWLFDCGEACQVQLAKAENLKMSKVTKIFITHMHGDHVFGLPGTLSSCIALKNRTLSTSKGGGEADGGTVDMDSEKPADLSQPPLDVYGPRPLRGPYRVHELLRPDEEDMVDDGELHPCEIKGTDIRQGEDGCWHLDLGDAERNLGEVIAAPLPHTIPSMGYVFREREAAGRLRIDLVKPHVDRNEKALRAQDPSFKPHGLYGKIKLGQEVRLPDGTVLDPKEMVGPPRPGR</sequence>
<evidence type="ECO:0000256" key="1">
    <source>
        <dbReference type="SAM" id="MobiDB-lite"/>
    </source>
</evidence>
<keyword evidence="3" id="KW-1185">Reference proteome</keyword>
<evidence type="ECO:0000313" key="3">
    <source>
        <dbReference type="Proteomes" id="UP000673691"/>
    </source>
</evidence>
<dbReference type="Pfam" id="PF23023">
    <property type="entry name" value="Anti-Pycsar_Apyc1"/>
    <property type="match status" value="1"/>
</dbReference>
<dbReference type="Gene3D" id="3.60.15.10">
    <property type="entry name" value="Ribonuclease Z/Hydroxyacylglutathione hydrolase-like"/>
    <property type="match status" value="1"/>
</dbReference>
<feature type="non-terminal residue" evidence="2">
    <location>
        <position position="406"/>
    </location>
</feature>
<dbReference type="EMBL" id="JAEFCI010008760">
    <property type="protein sequence ID" value="KAG5458262.1"/>
    <property type="molecule type" value="Genomic_DNA"/>
</dbReference>
<protein>
    <submittedName>
        <fullName evidence="2">Beta-lactamase-like protein</fullName>
    </submittedName>
</protein>
<accession>A0A8H7ZRX0</accession>
<organism evidence="2 3">
    <name type="scientific">Olpidium bornovanus</name>
    <dbReference type="NCBI Taxonomy" id="278681"/>
    <lineage>
        <taxon>Eukaryota</taxon>
        <taxon>Fungi</taxon>
        <taxon>Fungi incertae sedis</taxon>
        <taxon>Olpidiomycota</taxon>
        <taxon>Olpidiomycotina</taxon>
        <taxon>Olpidiomycetes</taxon>
        <taxon>Olpidiales</taxon>
        <taxon>Olpidiaceae</taxon>
        <taxon>Olpidium</taxon>
    </lineage>
</organism>
<comment type="caution">
    <text evidence="2">The sequence shown here is derived from an EMBL/GenBank/DDBJ whole genome shotgun (WGS) entry which is preliminary data.</text>
</comment>
<proteinExistence type="predicted"/>
<dbReference type="SUPFAM" id="SSF56281">
    <property type="entry name" value="Metallo-hydrolase/oxidoreductase"/>
    <property type="match status" value="1"/>
</dbReference>
<dbReference type="OrthoDB" id="527344at2759"/>
<name>A0A8H7ZRX0_9FUNG</name>
<feature type="region of interest" description="Disordered" evidence="1">
    <location>
        <begin position="233"/>
        <end position="261"/>
    </location>
</feature>
<feature type="region of interest" description="Disordered" evidence="1">
    <location>
        <begin position="387"/>
        <end position="406"/>
    </location>
</feature>
<dbReference type="AlphaFoldDB" id="A0A8H7ZRX0"/>
<dbReference type="PANTHER" id="PTHR46018">
    <property type="entry name" value="ZINC PHOSPHODIESTERASE ELAC PROTEIN 1"/>
    <property type="match status" value="1"/>
</dbReference>